<evidence type="ECO:0000313" key="1">
    <source>
        <dbReference type="EMBL" id="EMZ21153.1"/>
    </source>
</evidence>
<organism evidence="1 2">
    <name type="scientific">Eubacterium plexicaudatum ASF492</name>
    <dbReference type="NCBI Taxonomy" id="1235802"/>
    <lineage>
        <taxon>Bacteria</taxon>
        <taxon>Bacillati</taxon>
        <taxon>Bacillota</taxon>
        <taxon>Clostridia</taxon>
        <taxon>Eubacteriales</taxon>
        <taxon>Eubacteriaceae</taxon>
        <taxon>Eubacterium</taxon>
    </lineage>
</organism>
<proteinExistence type="predicted"/>
<name>N2A3X0_9FIRM</name>
<dbReference type="HOGENOM" id="CLU_2787655_0_0_9"/>
<sequence>MNCRDCYWSKTNNILTDEEICCNENSSYYNQIISTEKVEQNGCENGETKQTVDYKNMTAWEFASRYYM</sequence>
<gene>
    <name evidence="1" type="ORF">C823_04726</name>
</gene>
<accession>N2A3X0</accession>
<protein>
    <submittedName>
        <fullName evidence="1">Uncharacterized protein</fullName>
    </submittedName>
</protein>
<dbReference type="AlphaFoldDB" id="N2A3X0"/>
<dbReference type="EMBL" id="AQFT01000136">
    <property type="protein sequence ID" value="EMZ21153.1"/>
    <property type="molecule type" value="Genomic_DNA"/>
</dbReference>
<reference evidence="1 2" key="1">
    <citation type="journal article" date="2014" name="Genome Announc.">
        <title>Draft genome sequences of the altered schaedler flora, a defined bacterial community from gnotobiotic mice.</title>
        <authorList>
            <person name="Wannemuehler M.J."/>
            <person name="Overstreet A.M."/>
            <person name="Ward D.V."/>
            <person name="Phillips G.J."/>
        </authorList>
    </citation>
    <scope>NUCLEOTIDE SEQUENCE [LARGE SCALE GENOMIC DNA]</scope>
    <source>
        <strain evidence="1 2">ASF492</strain>
    </source>
</reference>
<keyword evidence="2" id="KW-1185">Reference proteome</keyword>
<dbReference type="STRING" id="1235802.C823_04726"/>
<comment type="caution">
    <text evidence="1">The sequence shown here is derived from an EMBL/GenBank/DDBJ whole genome shotgun (WGS) entry which is preliminary data.</text>
</comment>
<dbReference type="PATRIC" id="fig|1235802.3.peg.4986"/>
<evidence type="ECO:0000313" key="2">
    <source>
        <dbReference type="Proteomes" id="UP000012589"/>
    </source>
</evidence>
<dbReference type="Proteomes" id="UP000012589">
    <property type="component" value="Unassembled WGS sequence"/>
</dbReference>